<feature type="region of interest" description="Disordered" evidence="1">
    <location>
        <begin position="1"/>
        <end position="56"/>
    </location>
</feature>
<keyword evidence="3" id="KW-1185">Reference proteome</keyword>
<dbReference type="Gramene" id="Bo3g101060.1">
    <property type="protein sequence ID" value="Bo3g101060.1"/>
    <property type="gene ID" value="Bo3g101060"/>
</dbReference>
<dbReference type="Proteomes" id="UP000032141">
    <property type="component" value="Chromosome C3"/>
</dbReference>
<accession>A0A0D3BF16</accession>
<proteinExistence type="predicted"/>
<name>A0A0D3BF16_BRAOL</name>
<dbReference type="AlphaFoldDB" id="A0A0D3BF16"/>
<reference evidence="2 3" key="1">
    <citation type="journal article" date="2014" name="Genome Biol.">
        <title>Transcriptome and methylome profiling reveals relics of genome dominance in the mesopolyploid Brassica oleracea.</title>
        <authorList>
            <person name="Parkin I.A."/>
            <person name="Koh C."/>
            <person name="Tang H."/>
            <person name="Robinson S.J."/>
            <person name="Kagale S."/>
            <person name="Clarke W.E."/>
            <person name="Town C.D."/>
            <person name="Nixon J."/>
            <person name="Krishnakumar V."/>
            <person name="Bidwell S.L."/>
            <person name="Denoeud F."/>
            <person name="Belcram H."/>
            <person name="Links M.G."/>
            <person name="Just J."/>
            <person name="Clarke C."/>
            <person name="Bender T."/>
            <person name="Huebert T."/>
            <person name="Mason A.S."/>
            <person name="Pires J.C."/>
            <person name="Barker G."/>
            <person name="Moore J."/>
            <person name="Walley P.G."/>
            <person name="Manoli S."/>
            <person name="Batley J."/>
            <person name="Edwards D."/>
            <person name="Nelson M.N."/>
            <person name="Wang X."/>
            <person name="Paterson A.H."/>
            <person name="King G."/>
            <person name="Bancroft I."/>
            <person name="Chalhoub B."/>
            <person name="Sharpe A.G."/>
        </authorList>
    </citation>
    <scope>NUCLEOTIDE SEQUENCE</scope>
    <source>
        <strain evidence="2 3">cv. TO1000</strain>
    </source>
</reference>
<organism evidence="2 3">
    <name type="scientific">Brassica oleracea var. oleracea</name>
    <dbReference type="NCBI Taxonomy" id="109376"/>
    <lineage>
        <taxon>Eukaryota</taxon>
        <taxon>Viridiplantae</taxon>
        <taxon>Streptophyta</taxon>
        <taxon>Embryophyta</taxon>
        <taxon>Tracheophyta</taxon>
        <taxon>Spermatophyta</taxon>
        <taxon>Magnoliopsida</taxon>
        <taxon>eudicotyledons</taxon>
        <taxon>Gunneridae</taxon>
        <taxon>Pentapetalae</taxon>
        <taxon>rosids</taxon>
        <taxon>malvids</taxon>
        <taxon>Brassicales</taxon>
        <taxon>Brassicaceae</taxon>
        <taxon>Brassiceae</taxon>
        <taxon>Brassica</taxon>
    </lineage>
</organism>
<sequence length="56" mass="6308">MPFSLSCKHGSENALRLSKPPTPQPPPRVQLDPWARSRLMRQNAPPKEEKTSDSDP</sequence>
<reference evidence="2" key="2">
    <citation type="submission" date="2015-03" db="UniProtKB">
        <authorList>
            <consortium name="EnsemblPlants"/>
        </authorList>
    </citation>
    <scope>IDENTIFICATION</scope>
</reference>
<dbReference type="EnsemblPlants" id="Bo3g101060.1">
    <property type="protein sequence ID" value="Bo3g101060.1"/>
    <property type="gene ID" value="Bo3g101060"/>
</dbReference>
<evidence type="ECO:0000313" key="2">
    <source>
        <dbReference type="EnsemblPlants" id="Bo3g101060.1"/>
    </source>
</evidence>
<evidence type="ECO:0000313" key="3">
    <source>
        <dbReference type="Proteomes" id="UP000032141"/>
    </source>
</evidence>
<dbReference type="STRING" id="109376.A0A0D3BF16"/>
<protein>
    <submittedName>
        <fullName evidence="2">Uncharacterized protein</fullName>
    </submittedName>
</protein>
<dbReference type="eggNOG" id="KOG3280">
    <property type="taxonomic scope" value="Eukaryota"/>
</dbReference>
<dbReference type="OMA" id="QLDPWAR"/>
<evidence type="ECO:0000256" key="1">
    <source>
        <dbReference type="SAM" id="MobiDB-lite"/>
    </source>
</evidence>
<dbReference type="HOGENOM" id="CLU_3017021_0_0_1"/>
<feature type="compositionally biased region" description="Basic and acidic residues" evidence="1">
    <location>
        <begin position="46"/>
        <end position="56"/>
    </location>
</feature>